<evidence type="ECO:0000313" key="3">
    <source>
        <dbReference type="Proteomes" id="UP000053841"/>
    </source>
</evidence>
<dbReference type="KEGG" id="bze:COCCADRAFT_25581"/>
<sequence length="163" mass="18319">MFSGDYTIKKGRLDTFLDDHRLQFHPGASLVNLFAKGESCHFEMSWVISSDNPSKATFLHAFVLPPGRIKIQPIRNTLQEKVKDTAVLIGDSQPQMYGGYVRLNFGAKEPPPAQPLTLPPVSGNKRKCKHMHTTARRHGSGIPDAPTMHLPRERLKMQQPLRP</sequence>
<keyword evidence="3" id="KW-1185">Reference proteome</keyword>
<organism evidence="2 3">
    <name type="scientific">Cochliobolus carbonum (strain 26-R-13)</name>
    <name type="common">Maize leaf spot fungus</name>
    <name type="synonym">Bipolaris zeicola</name>
    <dbReference type="NCBI Taxonomy" id="930089"/>
    <lineage>
        <taxon>Eukaryota</taxon>
        <taxon>Fungi</taxon>
        <taxon>Dikarya</taxon>
        <taxon>Ascomycota</taxon>
        <taxon>Pezizomycotina</taxon>
        <taxon>Dothideomycetes</taxon>
        <taxon>Pleosporomycetidae</taxon>
        <taxon>Pleosporales</taxon>
        <taxon>Pleosporineae</taxon>
        <taxon>Pleosporaceae</taxon>
        <taxon>Bipolaris</taxon>
    </lineage>
</organism>
<feature type="compositionally biased region" description="Basic residues" evidence="1">
    <location>
        <begin position="124"/>
        <end position="139"/>
    </location>
</feature>
<proteinExistence type="predicted"/>
<evidence type="ECO:0000313" key="2">
    <source>
        <dbReference type="EMBL" id="EUC34294.1"/>
    </source>
</evidence>
<dbReference type="EMBL" id="KI964594">
    <property type="protein sequence ID" value="EUC34294.1"/>
    <property type="molecule type" value="Genomic_DNA"/>
</dbReference>
<feature type="region of interest" description="Disordered" evidence="1">
    <location>
        <begin position="111"/>
        <end position="148"/>
    </location>
</feature>
<dbReference type="AlphaFoldDB" id="W6YFR7"/>
<dbReference type="GeneID" id="19145829"/>
<evidence type="ECO:0000256" key="1">
    <source>
        <dbReference type="SAM" id="MobiDB-lite"/>
    </source>
</evidence>
<accession>W6YFR7</accession>
<dbReference type="RefSeq" id="XP_007711410.1">
    <property type="nucleotide sequence ID" value="XM_007713220.1"/>
</dbReference>
<name>W6YFR7_COCC2</name>
<dbReference type="Proteomes" id="UP000053841">
    <property type="component" value="Unassembled WGS sequence"/>
</dbReference>
<dbReference type="HOGENOM" id="CLU_1626748_0_0_1"/>
<gene>
    <name evidence="2" type="ORF">COCCADRAFT_25581</name>
</gene>
<protein>
    <submittedName>
        <fullName evidence="2">Uncharacterized protein</fullName>
    </submittedName>
</protein>
<reference evidence="2 3" key="1">
    <citation type="journal article" date="2013" name="PLoS Genet.">
        <title>Comparative genome structure, secondary metabolite, and effector coding capacity across Cochliobolus pathogens.</title>
        <authorList>
            <person name="Condon B.J."/>
            <person name="Leng Y."/>
            <person name="Wu D."/>
            <person name="Bushley K.E."/>
            <person name="Ohm R.A."/>
            <person name="Otillar R."/>
            <person name="Martin J."/>
            <person name="Schackwitz W."/>
            <person name="Grimwood J."/>
            <person name="MohdZainudin N."/>
            <person name="Xue C."/>
            <person name="Wang R."/>
            <person name="Manning V.A."/>
            <person name="Dhillon B."/>
            <person name="Tu Z.J."/>
            <person name="Steffenson B.J."/>
            <person name="Salamov A."/>
            <person name="Sun H."/>
            <person name="Lowry S."/>
            <person name="LaButti K."/>
            <person name="Han J."/>
            <person name="Copeland A."/>
            <person name="Lindquist E."/>
            <person name="Barry K."/>
            <person name="Schmutz J."/>
            <person name="Baker S.E."/>
            <person name="Ciuffetti L.M."/>
            <person name="Grigoriev I.V."/>
            <person name="Zhong S."/>
            <person name="Turgeon B.G."/>
        </authorList>
    </citation>
    <scope>NUCLEOTIDE SEQUENCE [LARGE SCALE GENOMIC DNA]</scope>
    <source>
        <strain evidence="2 3">26-R-13</strain>
    </source>
</reference>